<dbReference type="RefSeq" id="WP_274585838.1">
    <property type="nucleotide sequence ID" value="NZ_CP146598.1"/>
</dbReference>
<proteinExistence type="predicted"/>
<organism evidence="1">
    <name type="scientific">Neisseria leonii</name>
    <dbReference type="NCBI Taxonomy" id="2995413"/>
    <lineage>
        <taxon>Bacteria</taxon>
        <taxon>Pseudomonadati</taxon>
        <taxon>Pseudomonadota</taxon>
        <taxon>Betaproteobacteria</taxon>
        <taxon>Neisseriales</taxon>
        <taxon>Neisseriaceae</taxon>
        <taxon>Neisseria</taxon>
    </lineage>
</organism>
<evidence type="ECO:0000313" key="2">
    <source>
        <dbReference type="EMBL" id="WWY03117.1"/>
    </source>
</evidence>
<reference evidence="1" key="1">
    <citation type="submission" date="2022-10" db="EMBL/GenBank/DDBJ databases">
        <authorList>
            <person name="Boutroux M."/>
        </authorList>
    </citation>
    <scope>NUCLEOTIDE SEQUENCE</scope>
    <source>
        <strain evidence="1">51.81</strain>
    </source>
</reference>
<reference evidence="2" key="2">
    <citation type="submission" date="2024-02" db="EMBL/GenBank/DDBJ databases">
        <title>Neisseria leonii sp. nov.</title>
        <authorList>
            <person name="Boutroux M."/>
            <person name="Favre-Rochex S."/>
            <person name="Gorgette O."/>
            <person name="Touak G."/>
            <person name="Muhle E."/>
            <person name="Chesneau O."/>
            <person name="Clermont D."/>
            <person name="Rahi P."/>
        </authorList>
    </citation>
    <scope>NUCLEOTIDE SEQUENCE</scope>
    <source>
        <strain evidence="2">51.81</strain>
    </source>
</reference>
<gene>
    <name evidence="1" type="ORF">ORY91_000063</name>
    <name evidence="2" type="ORF">V9W64_10625</name>
</gene>
<accession>A0A9X4IBV3</accession>
<name>A0A9X4IBV3_9NEIS</name>
<dbReference type="EMBL" id="CP146598">
    <property type="protein sequence ID" value="WWY03117.1"/>
    <property type="molecule type" value="Genomic_DNA"/>
</dbReference>
<dbReference type="Proteomes" id="UP001149607">
    <property type="component" value="Chromosome"/>
</dbReference>
<evidence type="ECO:0000313" key="1">
    <source>
        <dbReference type="EMBL" id="MDD9328794.1"/>
    </source>
</evidence>
<dbReference type="EMBL" id="JAPQFL010000013">
    <property type="protein sequence ID" value="MDD9328794.1"/>
    <property type="molecule type" value="Genomic_DNA"/>
</dbReference>
<keyword evidence="3" id="KW-1185">Reference proteome</keyword>
<evidence type="ECO:0000313" key="3">
    <source>
        <dbReference type="Proteomes" id="UP001149607"/>
    </source>
</evidence>
<protein>
    <submittedName>
        <fullName evidence="1">Uncharacterized protein</fullName>
    </submittedName>
</protein>
<sequence>MADARIPTAPRTELYDASVHKPPKAVKLLVYSKYGITTVGRFVDGFHLAWGYLPQVPRSVKHRRIYG</sequence>
<dbReference type="AlphaFoldDB" id="A0A9X4IBV3"/>